<dbReference type="NCBIfam" id="TIGR01484">
    <property type="entry name" value="HAD-SF-IIB"/>
    <property type="match status" value="1"/>
</dbReference>
<dbReference type="AlphaFoldDB" id="A0A1D3CU08"/>
<dbReference type="EMBL" id="JROU02001965">
    <property type="protein sequence ID" value="OEH74681.1"/>
    <property type="molecule type" value="Genomic_DNA"/>
</dbReference>
<dbReference type="Proteomes" id="UP000095192">
    <property type="component" value="Unassembled WGS sequence"/>
</dbReference>
<comment type="caution">
    <text evidence="1">The sequence shown here is derived from an EMBL/GenBank/DDBJ whole genome shotgun (WGS) entry which is preliminary data.</text>
</comment>
<dbReference type="VEuPathDB" id="ToxoDB:LOC34621098"/>
<dbReference type="Gene3D" id="3.40.50.1000">
    <property type="entry name" value="HAD superfamily/HAD-like"/>
    <property type="match status" value="1"/>
</dbReference>
<dbReference type="GeneID" id="34621098"/>
<dbReference type="SUPFAM" id="SSF56784">
    <property type="entry name" value="HAD-like"/>
    <property type="match status" value="1"/>
</dbReference>
<dbReference type="InterPro" id="IPR023214">
    <property type="entry name" value="HAD_sf"/>
</dbReference>
<dbReference type="PANTHER" id="PTHR10000:SF8">
    <property type="entry name" value="HAD SUPERFAMILY HYDROLASE-LIKE, TYPE 3"/>
    <property type="match status" value="1"/>
</dbReference>
<dbReference type="PANTHER" id="PTHR10000">
    <property type="entry name" value="PHOSPHOSERINE PHOSPHATASE"/>
    <property type="match status" value="1"/>
</dbReference>
<dbReference type="Pfam" id="PF08282">
    <property type="entry name" value="Hydrolase_3"/>
    <property type="match status" value="1"/>
</dbReference>
<evidence type="ECO:0000313" key="1">
    <source>
        <dbReference type="EMBL" id="OEH74681.1"/>
    </source>
</evidence>
<accession>A0A1D3CU08</accession>
<dbReference type="Gene3D" id="3.30.1240.10">
    <property type="match status" value="1"/>
</dbReference>
<gene>
    <name evidence="1" type="ORF">cyc_04583</name>
</gene>
<proteinExistence type="predicted"/>
<dbReference type="GO" id="GO:0005829">
    <property type="term" value="C:cytosol"/>
    <property type="evidence" value="ECO:0007669"/>
    <property type="project" value="TreeGrafter"/>
</dbReference>
<sequence>MPAPLSSLSVKRPIRLILSDFDGTFTNHGNKVVEANVRGFTLAQQLGILIGFATGRGRLSAVQGLGEENLKLMDYNGCPGVYCNGSVVFGVSESDRIACTPVSPDLQKRLFDALKARDMLRFTVGLTEADSYCIEYNTWSLICHDSFAEAKPILLENESRFYSHCFNKVMVWQPNSTLLALRKELEQELGDAVEFTMPYADLLELCTKGNNKGCGLKQLSRHLGIPIEETLVVGDSENDISMFKQAGVSVAVADAQPEALNAAKFYTVSSDEGPLLHIIETLQQKGLCPSQWEQDRTQIKN</sequence>
<dbReference type="GO" id="GO:0016791">
    <property type="term" value="F:phosphatase activity"/>
    <property type="evidence" value="ECO:0007669"/>
    <property type="project" value="TreeGrafter"/>
</dbReference>
<organism evidence="1 2">
    <name type="scientific">Cyclospora cayetanensis</name>
    <dbReference type="NCBI Taxonomy" id="88456"/>
    <lineage>
        <taxon>Eukaryota</taxon>
        <taxon>Sar</taxon>
        <taxon>Alveolata</taxon>
        <taxon>Apicomplexa</taxon>
        <taxon>Conoidasida</taxon>
        <taxon>Coccidia</taxon>
        <taxon>Eucoccidiorida</taxon>
        <taxon>Eimeriorina</taxon>
        <taxon>Eimeriidae</taxon>
        <taxon>Cyclospora</taxon>
    </lineage>
</organism>
<keyword evidence="2" id="KW-1185">Reference proteome</keyword>
<dbReference type="OrthoDB" id="27226at2759"/>
<dbReference type="InterPro" id="IPR006379">
    <property type="entry name" value="HAD-SF_hydro_IIB"/>
</dbReference>
<dbReference type="VEuPathDB" id="ToxoDB:cyc_04583"/>
<reference evidence="1 2" key="1">
    <citation type="journal article" date="2016" name="BMC Genomics">
        <title>Comparative genomics reveals Cyclospora cayetanensis possesses coccidia-like metabolism and invasion components but unique surface antigens.</title>
        <authorList>
            <person name="Liu S."/>
            <person name="Wang L."/>
            <person name="Zheng H."/>
            <person name="Xu Z."/>
            <person name="Roellig D.M."/>
            <person name="Li N."/>
            <person name="Frace M.A."/>
            <person name="Tang K."/>
            <person name="Arrowood M.J."/>
            <person name="Moss D.M."/>
            <person name="Zhang L."/>
            <person name="Feng Y."/>
            <person name="Xiao L."/>
        </authorList>
    </citation>
    <scope>NUCLEOTIDE SEQUENCE [LARGE SCALE GENOMIC DNA]</scope>
    <source>
        <strain evidence="1 2">CHN_HEN01</strain>
    </source>
</reference>
<dbReference type="InterPro" id="IPR036412">
    <property type="entry name" value="HAD-like_sf"/>
</dbReference>
<name>A0A1D3CU08_9EIME</name>
<dbReference type="GO" id="GO:0000287">
    <property type="term" value="F:magnesium ion binding"/>
    <property type="evidence" value="ECO:0007669"/>
    <property type="project" value="TreeGrafter"/>
</dbReference>
<protein>
    <submittedName>
        <fullName evidence="1">Phosphatase related protein</fullName>
    </submittedName>
</protein>
<evidence type="ECO:0000313" key="2">
    <source>
        <dbReference type="Proteomes" id="UP000095192"/>
    </source>
</evidence>